<evidence type="ECO:0000259" key="9">
    <source>
        <dbReference type="Pfam" id="PF10502"/>
    </source>
</evidence>
<comment type="subcellular location">
    <subcellularLocation>
        <location evidence="8">Membrane</location>
        <topology evidence="8">Single-pass type II membrane protein</topology>
    </subcellularLocation>
</comment>
<dbReference type="SUPFAM" id="SSF51306">
    <property type="entry name" value="LexA/Signal peptidase"/>
    <property type="match status" value="1"/>
</dbReference>
<protein>
    <recommendedName>
        <fullName evidence="3 7">Signal peptidase I</fullName>
        <ecNumber evidence="3 7">3.4.21.89</ecNumber>
    </recommendedName>
</protein>
<evidence type="ECO:0000256" key="1">
    <source>
        <dbReference type="ARBA" id="ARBA00000677"/>
    </source>
</evidence>
<evidence type="ECO:0000256" key="3">
    <source>
        <dbReference type="ARBA" id="ARBA00013208"/>
    </source>
</evidence>
<organism evidence="10 11">
    <name type="scientific">Candidatus Giovannonibacteria bacterium RIFCSPLOWO2_01_FULL_46_13</name>
    <dbReference type="NCBI Taxonomy" id="1798352"/>
    <lineage>
        <taxon>Bacteria</taxon>
        <taxon>Candidatus Giovannoniibacteriota</taxon>
    </lineage>
</organism>
<dbReference type="Pfam" id="PF10502">
    <property type="entry name" value="Peptidase_S26"/>
    <property type="match status" value="1"/>
</dbReference>
<evidence type="ECO:0000256" key="6">
    <source>
        <dbReference type="PIRSR" id="PIRSR600223-1"/>
    </source>
</evidence>
<feature type="domain" description="Peptidase S26" evidence="9">
    <location>
        <begin position="8"/>
        <end position="165"/>
    </location>
</feature>
<gene>
    <name evidence="10" type="ORF">A3B18_02445</name>
</gene>
<dbReference type="InterPro" id="IPR019758">
    <property type="entry name" value="Pept_S26A_signal_pept_1_CS"/>
</dbReference>
<dbReference type="GO" id="GO:0016020">
    <property type="term" value="C:membrane"/>
    <property type="evidence" value="ECO:0007669"/>
    <property type="project" value="UniProtKB-SubCell"/>
</dbReference>
<evidence type="ECO:0000256" key="4">
    <source>
        <dbReference type="ARBA" id="ARBA00022670"/>
    </source>
</evidence>
<dbReference type="EC" id="3.4.21.89" evidence="3 7"/>
<keyword evidence="7" id="KW-0812">Transmembrane</keyword>
<dbReference type="GO" id="GO:0004252">
    <property type="term" value="F:serine-type endopeptidase activity"/>
    <property type="evidence" value="ECO:0007669"/>
    <property type="project" value="InterPro"/>
</dbReference>
<dbReference type="EMBL" id="MFIE01000007">
    <property type="protein sequence ID" value="OGF83029.1"/>
    <property type="molecule type" value="Genomic_DNA"/>
</dbReference>
<dbReference type="PRINTS" id="PR00727">
    <property type="entry name" value="LEADERPTASE"/>
</dbReference>
<feature type="active site" evidence="6">
    <location>
        <position position="38"/>
    </location>
</feature>
<dbReference type="AlphaFoldDB" id="A0A1F5X583"/>
<keyword evidence="4 7" id="KW-0645">Protease</keyword>
<dbReference type="Gene3D" id="2.10.109.10">
    <property type="entry name" value="Umud Fragment, subunit A"/>
    <property type="match status" value="1"/>
</dbReference>
<keyword evidence="7" id="KW-0472">Membrane</keyword>
<dbReference type="CDD" id="cd06530">
    <property type="entry name" value="S26_SPase_I"/>
    <property type="match status" value="1"/>
</dbReference>
<dbReference type="InterPro" id="IPR019757">
    <property type="entry name" value="Pept_S26A_signal_pept_1_Lys-AS"/>
</dbReference>
<evidence type="ECO:0000313" key="11">
    <source>
        <dbReference type="Proteomes" id="UP000178684"/>
    </source>
</evidence>
<dbReference type="InterPro" id="IPR036286">
    <property type="entry name" value="LexA/Signal_pep-like_sf"/>
</dbReference>
<reference evidence="10 11" key="1">
    <citation type="journal article" date="2016" name="Nat. Commun.">
        <title>Thousands of microbial genomes shed light on interconnected biogeochemical processes in an aquifer system.</title>
        <authorList>
            <person name="Anantharaman K."/>
            <person name="Brown C.T."/>
            <person name="Hug L.A."/>
            <person name="Sharon I."/>
            <person name="Castelle C.J."/>
            <person name="Probst A.J."/>
            <person name="Thomas B.C."/>
            <person name="Singh A."/>
            <person name="Wilkins M.J."/>
            <person name="Karaoz U."/>
            <person name="Brodie E.L."/>
            <person name="Williams K.H."/>
            <person name="Hubbard S.S."/>
            <person name="Banfield J.F."/>
        </authorList>
    </citation>
    <scope>NUCLEOTIDE SEQUENCE [LARGE SCALE GENOMIC DNA]</scope>
</reference>
<dbReference type="InterPro" id="IPR019756">
    <property type="entry name" value="Pept_S26A_signal_pept_1_Ser-AS"/>
</dbReference>
<proteinExistence type="inferred from homology"/>
<dbReference type="InterPro" id="IPR000223">
    <property type="entry name" value="Pept_S26A_signal_pept_1"/>
</dbReference>
<dbReference type="PROSITE" id="PS00761">
    <property type="entry name" value="SPASE_I_3"/>
    <property type="match status" value="1"/>
</dbReference>
<evidence type="ECO:0000256" key="2">
    <source>
        <dbReference type="ARBA" id="ARBA00009370"/>
    </source>
</evidence>
<dbReference type="InterPro" id="IPR019533">
    <property type="entry name" value="Peptidase_S26"/>
</dbReference>
<accession>A0A1F5X583</accession>
<dbReference type="PROSITE" id="PS00760">
    <property type="entry name" value="SPASE_I_2"/>
    <property type="match status" value="1"/>
</dbReference>
<dbReference type="PANTHER" id="PTHR43390">
    <property type="entry name" value="SIGNAL PEPTIDASE I"/>
    <property type="match status" value="1"/>
</dbReference>
<keyword evidence="5 7" id="KW-0378">Hydrolase</keyword>
<feature type="transmembrane region" description="Helical" evidence="7">
    <location>
        <begin position="12"/>
        <end position="34"/>
    </location>
</feature>
<dbReference type="Proteomes" id="UP000178684">
    <property type="component" value="Unassembled WGS sequence"/>
</dbReference>
<dbReference type="NCBIfam" id="TIGR02227">
    <property type="entry name" value="sigpep_I_bact"/>
    <property type="match status" value="1"/>
</dbReference>
<comment type="similarity">
    <text evidence="2 8">Belongs to the peptidase S26 family.</text>
</comment>
<evidence type="ECO:0000256" key="7">
    <source>
        <dbReference type="RuleBase" id="RU003993"/>
    </source>
</evidence>
<comment type="caution">
    <text evidence="10">The sequence shown here is derived from an EMBL/GenBank/DDBJ whole genome shotgun (WGS) entry which is preliminary data.</text>
</comment>
<dbReference type="PROSITE" id="PS00501">
    <property type="entry name" value="SPASE_I_1"/>
    <property type="match status" value="1"/>
</dbReference>
<keyword evidence="7" id="KW-1133">Transmembrane helix</keyword>
<dbReference type="GO" id="GO:0006465">
    <property type="term" value="P:signal peptide processing"/>
    <property type="evidence" value="ECO:0007669"/>
    <property type="project" value="InterPro"/>
</dbReference>
<evidence type="ECO:0000313" key="10">
    <source>
        <dbReference type="EMBL" id="OGF83029.1"/>
    </source>
</evidence>
<comment type="catalytic activity">
    <reaction evidence="1 7">
        <text>Cleavage of hydrophobic, N-terminal signal or leader sequences from secreted and periplasmic proteins.</text>
        <dbReference type="EC" id="3.4.21.89"/>
    </reaction>
</comment>
<dbReference type="PANTHER" id="PTHR43390:SF1">
    <property type="entry name" value="CHLOROPLAST PROCESSING PEPTIDASE"/>
    <property type="match status" value="1"/>
</dbReference>
<evidence type="ECO:0000256" key="8">
    <source>
        <dbReference type="RuleBase" id="RU362042"/>
    </source>
</evidence>
<feature type="active site" evidence="6">
    <location>
        <position position="81"/>
    </location>
</feature>
<name>A0A1F5X583_9BACT</name>
<evidence type="ECO:0000256" key="5">
    <source>
        <dbReference type="ARBA" id="ARBA00022801"/>
    </source>
</evidence>
<sequence length="181" mass="21122">MPQNSFWRDFLRFIIVSAIIIIPVRTWVAQPFLVRGASMEPTFQDGEYLIIDELTFHFRQPERGEVLVFRYPQDPSKFFIKRVIGLPGEKLEIKDNKIFLVNGTEKKQLEEPFLHEALTTPDGTVTLEEGEFYMMGDNRLFSSDSRKWGSLEEGLIVGRAFVRLWPINRADFLPGNFNYEN</sequence>
<dbReference type="GO" id="GO:0009003">
    <property type="term" value="F:signal peptidase activity"/>
    <property type="evidence" value="ECO:0007669"/>
    <property type="project" value="UniProtKB-EC"/>
</dbReference>